<reference evidence="12" key="1">
    <citation type="journal article" date="2019" name="Database">
        <title>The radish genome database (RadishGD): an integrated information resource for radish genomics.</title>
        <authorList>
            <person name="Yu H.J."/>
            <person name="Baek S."/>
            <person name="Lee Y.J."/>
            <person name="Cho A."/>
            <person name="Mun J.H."/>
        </authorList>
    </citation>
    <scope>NUCLEOTIDE SEQUENCE [LARGE SCALE GENOMIC DNA]</scope>
    <source>
        <strain evidence="12">cv. WK10039</strain>
    </source>
</reference>
<dbReference type="Pfam" id="PF07725">
    <property type="entry name" value="LRR_3"/>
    <property type="match status" value="1"/>
</dbReference>
<dbReference type="InterPro" id="IPR044974">
    <property type="entry name" value="Disease_R_plants"/>
</dbReference>
<dbReference type="Pfam" id="PF02362">
    <property type="entry name" value="B3"/>
    <property type="match status" value="1"/>
</dbReference>
<keyword evidence="9" id="KW-0862">Zinc</keyword>
<dbReference type="GO" id="GO:0007165">
    <property type="term" value="P:signal transduction"/>
    <property type="evidence" value="ECO:0007669"/>
    <property type="project" value="InterPro"/>
</dbReference>
<dbReference type="InterPro" id="IPR027417">
    <property type="entry name" value="P-loop_NTPase"/>
</dbReference>
<dbReference type="Gene3D" id="2.40.330.10">
    <property type="entry name" value="DNA-binding pseudobarrel domain"/>
    <property type="match status" value="1"/>
</dbReference>
<evidence type="ECO:0000259" key="10">
    <source>
        <dbReference type="PROSITE" id="PS50103"/>
    </source>
</evidence>
<dbReference type="InterPro" id="IPR002182">
    <property type="entry name" value="NB-ARC"/>
</dbReference>
<keyword evidence="8" id="KW-0539">Nucleus</keyword>
<evidence type="ECO:0000256" key="2">
    <source>
        <dbReference type="ARBA" id="ARBA00022614"/>
    </source>
</evidence>
<feature type="domain" description="C3H1-type" evidence="10">
    <location>
        <begin position="1122"/>
        <end position="1150"/>
    </location>
</feature>
<keyword evidence="7" id="KW-0804">Transcription</keyword>
<reference evidence="13" key="2">
    <citation type="submission" date="2025-08" db="UniProtKB">
        <authorList>
            <consortium name="RefSeq"/>
        </authorList>
    </citation>
    <scope>IDENTIFICATION</scope>
    <source>
        <tissue evidence="13">Leaf</tissue>
    </source>
</reference>
<keyword evidence="6" id="KW-0238">DNA-binding</keyword>
<keyword evidence="9" id="KW-0863">Zinc-finger</keyword>
<dbReference type="SMART" id="SM00255">
    <property type="entry name" value="TIR"/>
    <property type="match status" value="1"/>
</dbReference>
<dbReference type="SUPFAM" id="SSF52540">
    <property type="entry name" value="P-loop containing nucleoside triphosphate hydrolases"/>
    <property type="match status" value="1"/>
</dbReference>
<dbReference type="FunFam" id="3.80.10.10:FF:000386">
    <property type="entry name" value="Disease resistance protein RPS4"/>
    <property type="match status" value="1"/>
</dbReference>
<dbReference type="Pfam" id="PF01582">
    <property type="entry name" value="TIR"/>
    <property type="match status" value="1"/>
</dbReference>
<dbReference type="InterPro" id="IPR003340">
    <property type="entry name" value="B3_DNA-bd"/>
</dbReference>
<feature type="domain" description="TF-B3" evidence="11">
    <location>
        <begin position="132"/>
        <end position="196"/>
    </location>
</feature>
<comment type="subcellular location">
    <subcellularLocation>
        <location evidence="1">Nucleus</location>
    </subcellularLocation>
</comment>
<feature type="zinc finger region" description="C3H1-type" evidence="9">
    <location>
        <begin position="1122"/>
        <end position="1150"/>
    </location>
</feature>
<dbReference type="Gene3D" id="3.80.10.10">
    <property type="entry name" value="Ribonuclease Inhibitor"/>
    <property type="match status" value="2"/>
</dbReference>
<dbReference type="InterPro" id="IPR000157">
    <property type="entry name" value="TIR_dom"/>
</dbReference>
<evidence type="ECO:0000256" key="1">
    <source>
        <dbReference type="ARBA" id="ARBA00004123"/>
    </source>
</evidence>
<accession>A0A6J0KSI8</accession>
<dbReference type="PROSITE" id="PS50103">
    <property type="entry name" value="ZF_C3H1"/>
    <property type="match status" value="1"/>
</dbReference>
<keyword evidence="5" id="KW-0805">Transcription regulation</keyword>
<dbReference type="Gene3D" id="3.40.50.300">
    <property type="entry name" value="P-loop containing nucleotide triphosphate hydrolases"/>
    <property type="match status" value="1"/>
</dbReference>
<keyword evidence="2" id="KW-0433">Leucine-rich repeat</keyword>
<dbReference type="InterPro" id="IPR058192">
    <property type="entry name" value="WHD_ROQ1-like"/>
</dbReference>
<sequence>MEAFCEFLTSRQPPRSLSGSTADDALEFLRSLPSHRIVQVVESINAASFKEMDEDHKENPFNSPLVRTFLDEQIGEKKLNITRGQHDHEKDNLCEKYLTTSDDLHRLVVTAKEEAGKYFPFATVLRSTTNSLQLEDEEGKPWMFEFSYLRVSQIYEFTEAWSSYVKEKQLGIGDFVFIRPHRTDISKLSIGFIRRGNNSVASLHTDCLLFEDPAPLTMSIGDGGAALQLNPCQDPVPPPVIPVTALQPNYSQCHDPAPPTTSFVDGGAVFQQDYLPTDDPAPLTMSIEDGGAVLQQDYLLADDTAPLTMSIGDGGASLPSDCLQEPAPPTMSHGEGGAAPTDCIYLLPEDSVTSSETLEQPRFTGYSITGVDPILVISCGYNQDSEERYFTSYIFNEFRLRGFSPLSYDLSTSPVDGNQDLLNKSQLGIIIFSMNYVSSRECMDGFVALMDHSKANDLVLYHVFFEVEFCNVKDQTGSFGKAFAQLENSVQASQVLKWKAAVKELTSTDRYHQYKKGEEVILAKSIVRDVQVNSKTGSNLTVSPQLSHILSLLNSSQSSSPHIVGLWGMAGIGKTTFSREIFRTQGERYDVCYFLPDFHLSCQTKGLNPLREEFLSKIFGEEKVFIDACGTKLSFTRDRFRGKKVLIVLDGVSSARDAEVLVGGFGWFSGGHTIILTSRNRQVLVQCNAKEIYEIKKLSESDSIHLCREFATGKNWKVRMSLIKELVNYASGNPLALRVLCSSIQKQCLSDEEEHLSILPHHPPIEICDAFGGIFSELDDNEKNTFLDLACFFKGENKDHVVNILDGCGFLTDLGISGLIDESLISLVDNRIEMPNIFQEMGRFVVRHEHEEAGKRSRLSDSNDIVDVLTNNSGTELIEGVFLDASGLKLKLSSNVFEEMDRLRLLKLHYPTSEDDCKVSLPEGLLSLPDELRLLHWERYPLESLPENFNPENLVELNMPYSNLTKLWEGTENLEMLKRIILSHSRRLTDFSWLSKATNVEHIDLEGCTSLVEVNSSSILHHRKLTFLSLKDCSHLRIMPTTVHLESLEVLNLSGCSELEHLEDFSPNLTEIYLAGTAIKEIPSSIVALTRLVTLDLENCNRLQHLPAEINEKAVVGFTQSQPGQPVCTSYFRTGICSKGPACSSDHPTLSTHKNTSSIASETQVHVELFHVLTHENPSSNNLEEVSTKKPRIHRTTSFVTSGTLDLNEDEDGSSVTYGTLDLNQQENGFSFFNQPESPLGASLSDFSRGGRSNQGFQIFGVTVICKPNN</sequence>
<dbReference type="Pfam" id="PF23286">
    <property type="entry name" value="LRR_13"/>
    <property type="match status" value="1"/>
</dbReference>
<dbReference type="Gene3D" id="3.40.50.10140">
    <property type="entry name" value="Toll/interleukin-1 receptor homology (TIR) domain"/>
    <property type="match status" value="1"/>
</dbReference>
<dbReference type="InterPro" id="IPR035897">
    <property type="entry name" value="Toll_tir_struct_dom_sf"/>
</dbReference>
<dbReference type="PROSITE" id="PS50863">
    <property type="entry name" value="B3"/>
    <property type="match status" value="1"/>
</dbReference>
<dbReference type="AlphaFoldDB" id="A0A6J0KSI8"/>
<dbReference type="InterPro" id="IPR058546">
    <property type="entry name" value="RPS4B/Roq1-like_LRR"/>
</dbReference>
<keyword evidence="3" id="KW-0677">Repeat</keyword>
<evidence type="ECO:0000256" key="8">
    <source>
        <dbReference type="ARBA" id="ARBA00023242"/>
    </source>
</evidence>
<gene>
    <name evidence="13" type="primary">LOC108822341</name>
</gene>
<dbReference type="PANTHER" id="PTHR11017:SF278">
    <property type="entry name" value="SERINE_THREONINE-PROTEIN PHOSPHATASE 1 REGULATORY SUBUNIT 10"/>
    <property type="match status" value="1"/>
</dbReference>
<dbReference type="InterPro" id="IPR032675">
    <property type="entry name" value="LRR_dom_sf"/>
</dbReference>
<dbReference type="RefSeq" id="XP_018450890.1">
    <property type="nucleotide sequence ID" value="XM_018595388.2"/>
</dbReference>
<evidence type="ECO:0000313" key="13">
    <source>
        <dbReference type="RefSeq" id="XP_018450890.1"/>
    </source>
</evidence>
<evidence type="ECO:0000259" key="11">
    <source>
        <dbReference type="PROSITE" id="PS50863"/>
    </source>
</evidence>
<dbReference type="OrthoDB" id="1090111at2759"/>
<keyword evidence="12" id="KW-1185">Reference proteome</keyword>
<protein>
    <submittedName>
        <fullName evidence="13">Disease resistance protein RPP2A</fullName>
    </submittedName>
</protein>
<evidence type="ECO:0000256" key="9">
    <source>
        <dbReference type="PROSITE-ProRule" id="PRU00723"/>
    </source>
</evidence>
<organism evidence="12 13">
    <name type="scientific">Raphanus sativus</name>
    <name type="common">Radish</name>
    <name type="synonym">Raphanus raphanistrum var. sativus</name>
    <dbReference type="NCBI Taxonomy" id="3726"/>
    <lineage>
        <taxon>Eukaryota</taxon>
        <taxon>Viridiplantae</taxon>
        <taxon>Streptophyta</taxon>
        <taxon>Embryophyta</taxon>
        <taxon>Tracheophyta</taxon>
        <taxon>Spermatophyta</taxon>
        <taxon>Magnoliopsida</taxon>
        <taxon>eudicotyledons</taxon>
        <taxon>Gunneridae</taxon>
        <taxon>Pentapetalae</taxon>
        <taxon>rosids</taxon>
        <taxon>malvids</taxon>
        <taxon>Brassicales</taxon>
        <taxon>Brassicaceae</taxon>
        <taxon>Brassiceae</taxon>
        <taxon>Raphanus</taxon>
    </lineage>
</organism>
<evidence type="ECO:0000256" key="6">
    <source>
        <dbReference type="ARBA" id="ARBA00023125"/>
    </source>
</evidence>
<dbReference type="InterPro" id="IPR015300">
    <property type="entry name" value="DNA-bd_pseudobarrel_sf"/>
</dbReference>
<dbReference type="GO" id="GO:0006952">
    <property type="term" value="P:defense response"/>
    <property type="evidence" value="ECO:0007669"/>
    <property type="project" value="InterPro"/>
</dbReference>
<dbReference type="SUPFAM" id="SSF101936">
    <property type="entry name" value="DNA-binding pseudobarrel domain"/>
    <property type="match status" value="1"/>
</dbReference>
<dbReference type="KEGG" id="rsz:108822341"/>
<dbReference type="PRINTS" id="PR00364">
    <property type="entry name" value="DISEASERSIST"/>
</dbReference>
<dbReference type="InterPro" id="IPR000571">
    <property type="entry name" value="Znf_CCCH"/>
</dbReference>
<dbReference type="GO" id="GO:0043531">
    <property type="term" value="F:ADP binding"/>
    <property type="evidence" value="ECO:0007669"/>
    <property type="project" value="InterPro"/>
</dbReference>
<evidence type="ECO:0000313" key="12">
    <source>
        <dbReference type="Proteomes" id="UP000504610"/>
    </source>
</evidence>
<dbReference type="GO" id="GO:0005634">
    <property type="term" value="C:nucleus"/>
    <property type="evidence" value="ECO:0007669"/>
    <property type="project" value="UniProtKB-SubCell"/>
</dbReference>
<evidence type="ECO:0000256" key="4">
    <source>
        <dbReference type="ARBA" id="ARBA00022821"/>
    </source>
</evidence>
<keyword evidence="9" id="KW-0479">Metal-binding</keyword>
<proteinExistence type="predicted"/>
<dbReference type="Pfam" id="PF23282">
    <property type="entry name" value="WHD_ROQ1"/>
    <property type="match status" value="1"/>
</dbReference>
<dbReference type="SUPFAM" id="SSF52200">
    <property type="entry name" value="Toll/Interleukin receptor TIR domain"/>
    <property type="match status" value="1"/>
</dbReference>
<dbReference type="SUPFAM" id="SSF52058">
    <property type="entry name" value="L domain-like"/>
    <property type="match status" value="1"/>
</dbReference>
<dbReference type="GeneID" id="108822341"/>
<dbReference type="GO" id="GO:0008270">
    <property type="term" value="F:zinc ion binding"/>
    <property type="evidence" value="ECO:0007669"/>
    <property type="project" value="UniProtKB-KW"/>
</dbReference>
<evidence type="ECO:0000256" key="5">
    <source>
        <dbReference type="ARBA" id="ARBA00023015"/>
    </source>
</evidence>
<dbReference type="Proteomes" id="UP000504610">
    <property type="component" value="Chromosome 8"/>
</dbReference>
<dbReference type="PANTHER" id="PTHR11017">
    <property type="entry name" value="LEUCINE-RICH REPEAT-CONTAINING PROTEIN"/>
    <property type="match status" value="1"/>
</dbReference>
<dbReference type="GO" id="GO:0003677">
    <property type="term" value="F:DNA binding"/>
    <property type="evidence" value="ECO:0007669"/>
    <property type="project" value="UniProtKB-KW"/>
</dbReference>
<dbReference type="CDD" id="cd10017">
    <property type="entry name" value="B3_DNA"/>
    <property type="match status" value="1"/>
</dbReference>
<name>A0A6J0KSI8_RAPSA</name>
<dbReference type="InterPro" id="IPR011713">
    <property type="entry name" value="Leu-rich_rpt_3"/>
</dbReference>
<evidence type="ECO:0000256" key="3">
    <source>
        <dbReference type="ARBA" id="ARBA00022737"/>
    </source>
</evidence>
<dbReference type="Pfam" id="PF00931">
    <property type="entry name" value="NB-ARC"/>
    <property type="match status" value="1"/>
</dbReference>
<evidence type="ECO:0000256" key="7">
    <source>
        <dbReference type="ARBA" id="ARBA00023163"/>
    </source>
</evidence>
<keyword evidence="4" id="KW-0611">Plant defense</keyword>